<reference evidence="1 2" key="1">
    <citation type="journal article" date="2020" name="Viruses">
        <title>Diversity and Host Interactions Among Virulent and Temperate Baltic Sea Flavobacterium Phages.</title>
        <authorList>
            <person name="Nilsson E."/>
            <person name="Bayfield O.W."/>
            <person name="Lundin D."/>
            <person name="Antson A.A."/>
            <person name="Holmfeldt K."/>
        </authorList>
    </citation>
    <scope>NUCLEOTIDE SEQUENCE [LARGE SCALE GENOMIC DNA]</scope>
</reference>
<evidence type="ECO:0000313" key="1">
    <source>
        <dbReference type="EMBL" id="QHB40242.1"/>
    </source>
</evidence>
<dbReference type="EMBL" id="MN812229">
    <property type="protein sequence ID" value="QHB40242.1"/>
    <property type="molecule type" value="Genomic_DNA"/>
</dbReference>
<evidence type="ECO:0000313" key="2">
    <source>
        <dbReference type="Proteomes" id="UP000464057"/>
    </source>
</evidence>
<gene>
    <name evidence="1" type="ORF">sniff91_gp032</name>
</gene>
<name>A0A6B9LE11_9CAUD</name>
<organism evidence="1 2">
    <name type="scientific">Flavobacterium phage vB_FspS_sniff9-1</name>
    <dbReference type="NCBI Taxonomy" id="2686268"/>
    <lineage>
        <taxon>Viruses</taxon>
        <taxon>Duplodnaviria</taxon>
        <taxon>Heunggongvirae</taxon>
        <taxon>Uroviricota</taxon>
        <taxon>Caudoviricetes</taxon>
        <taxon>Lillamyvirus</taxon>
        <taxon>Lillamyvirus sniff</taxon>
    </lineage>
</organism>
<accession>A0A6B9LE11</accession>
<protein>
    <submittedName>
        <fullName evidence="1">Uncharacterized protein</fullName>
    </submittedName>
</protein>
<proteinExistence type="predicted"/>
<keyword evidence="2" id="KW-1185">Reference proteome</keyword>
<sequence>MKLIKQILDAFKVYNAEQKAKQEKRDFQISVNGMMKIAFKSDTKTAIELQTEFNKRFESEIAKRGLDAQIEAIDCEDYFNKIKKSLQYGN</sequence>
<dbReference type="Proteomes" id="UP000464057">
    <property type="component" value="Segment"/>
</dbReference>